<dbReference type="PROSITE" id="PS50054">
    <property type="entry name" value="TYR_PHOSPHATASE_DUAL"/>
    <property type="match status" value="1"/>
</dbReference>
<keyword evidence="4" id="KW-0904">Protein phosphatase</keyword>
<protein>
    <recommendedName>
        <fullName evidence="13">Protein-tyrosine phosphatase mitochondrial 1-like protein</fullName>
    </recommendedName>
</protein>
<dbReference type="AlphaFoldDB" id="A0AA38I8U2"/>
<dbReference type="InterPro" id="IPR000340">
    <property type="entry name" value="Dual-sp_phosphatase_cat-dom"/>
</dbReference>
<comment type="pathway">
    <text evidence="8">Phospholipid metabolism.</text>
</comment>
<organism evidence="11 12">
    <name type="scientific">Zophobas morio</name>
    <dbReference type="NCBI Taxonomy" id="2755281"/>
    <lineage>
        <taxon>Eukaryota</taxon>
        <taxon>Metazoa</taxon>
        <taxon>Ecdysozoa</taxon>
        <taxon>Arthropoda</taxon>
        <taxon>Hexapoda</taxon>
        <taxon>Insecta</taxon>
        <taxon>Pterygota</taxon>
        <taxon>Neoptera</taxon>
        <taxon>Endopterygota</taxon>
        <taxon>Coleoptera</taxon>
        <taxon>Polyphaga</taxon>
        <taxon>Cucujiformia</taxon>
        <taxon>Tenebrionidae</taxon>
        <taxon>Zophobas</taxon>
    </lineage>
</organism>
<dbReference type="GO" id="GO:0008962">
    <property type="term" value="F:phosphatidylglycerophosphatase activity"/>
    <property type="evidence" value="ECO:0007669"/>
    <property type="project" value="TreeGrafter"/>
</dbReference>
<comment type="pathway">
    <text evidence="1">Lipid metabolism.</text>
</comment>
<name>A0AA38I8U2_9CUCU</name>
<dbReference type="InterPro" id="IPR000387">
    <property type="entry name" value="Tyr_Pase_dom"/>
</dbReference>
<dbReference type="InterPro" id="IPR029021">
    <property type="entry name" value="Prot-tyrosine_phosphatase-like"/>
</dbReference>
<dbReference type="EMBL" id="JALNTZ010000006">
    <property type="protein sequence ID" value="KAJ3649812.1"/>
    <property type="molecule type" value="Genomic_DNA"/>
</dbReference>
<dbReference type="SUPFAM" id="SSF52799">
    <property type="entry name" value="(Phosphotyrosine protein) phosphatases II"/>
    <property type="match status" value="1"/>
</dbReference>
<dbReference type="GO" id="GO:0008654">
    <property type="term" value="P:phospholipid biosynthetic process"/>
    <property type="evidence" value="ECO:0007669"/>
    <property type="project" value="UniProtKB-KW"/>
</dbReference>
<dbReference type="Proteomes" id="UP001168821">
    <property type="component" value="Unassembled WGS sequence"/>
</dbReference>
<feature type="domain" description="Tyrosine specific protein phosphatases" evidence="10">
    <location>
        <begin position="138"/>
        <end position="207"/>
    </location>
</feature>
<gene>
    <name evidence="11" type="ORF">Zmor_021532</name>
</gene>
<keyword evidence="6" id="KW-0594">Phospholipid biosynthesis</keyword>
<dbReference type="InterPro" id="IPR044596">
    <property type="entry name" value="PTPMT1-like"/>
</dbReference>
<reference evidence="11" key="1">
    <citation type="journal article" date="2023" name="G3 (Bethesda)">
        <title>Whole genome assemblies of Zophobas morio and Tenebrio molitor.</title>
        <authorList>
            <person name="Kaur S."/>
            <person name="Stinson S.A."/>
            <person name="diCenzo G.C."/>
        </authorList>
    </citation>
    <scope>NUCLEOTIDE SEQUENCE</scope>
    <source>
        <strain evidence="11">QUZm001</strain>
    </source>
</reference>
<evidence type="ECO:0000256" key="7">
    <source>
        <dbReference type="ARBA" id="ARBA00023264"/>
    </source>
</evidence>
<evidence type="ECO:0000256" key="5">
    <source>
        <dbReference type="ARBA" id="ARBA00023098"/>
    </source>
</evidence>
<evidence type="ECO:0000256" key="2">
    <source>
        <dbReference type="ARBA" id="ARBA00022516"/>
    </source>
</evidence>
<evidence type="ECO:0000313" key="12">
    <source>
        <dbReference type="Proteomes" id="UP001168821"/>
    </source>
</evidence>
<dbReference type="GO" id="GO:0004439">
    <property type="term" value="F:phosphatidylinositol-4,5-bisphosphate 5-phosphatase activity"/>
    <property type="evidence" value="ECO:0007669"/>
    <property type="project" value="TreeGrafter"/>
</dbReference>
<sequence>MNANSMFARVTFYPTLFYNVIMEKISSRRWFDRIDDNVILGALPFPSITEQLLNEENVKGVVSMNECYELCLAVKAKKWKAYGVDFLQLATTDIFVTPSQQKLREGVDFIFKTINKEVDSSELQKLGLQKPELKKAELEKPELEKSELEKPEPKKPTVYVHCKAGRTRSATLVGCYLIQRYSWTPEQALIHMQIKRPHILLHTRQLEALKIFYEQNIPKL</sequence>
<dbReference type="PANTHER" id="PTHR46712:SF1">
    <property type="entry name" value="PHOSPHATIDYLGLYCEROPHOSPHATASE AND PROTEIN-TYROSINE PHOSPHATASE 1"/>
    <property type="match status" value="1"/>
</dbReference>
<dbReference type="PROSITE" id="PS00383">
    <property type="entry name" value="TYR_PHOSPHATASE_1"/>
    <property type="match status" value="1"/>
</dbReference>
<keyword evidence="7" id="KW-1208">Phospholipid metabolism</keyword>
<dbReference type="CDD" id="cd14524">
    <property type="entry name" value="PTPMT1"/>
    <property type="match status" value="1"/>
</dbReference>
<evidence type="ECO:0008006" key="13">
    <source>
        <dbReference type="Google" id="ProtNLM"/>
    </source>
</evidence>
<keyword evidence="3" id="KW-0378">Hydrolase</keyword>
<evidence type="ECO:0000256" key="3">
    <source>
        <dbReference type="ARBA" id="ARBA00022801"/>
    </source>
</evidence>
<dbReference type="InterPro" id="IPR042165">
    <property type="entry name" value="PTPMT1"/>
</dbReference>
<dbReference type="GO" id="GO:0004721">
    <property type="term" value="F:phosphoprotein phosphatase activity"/>
    <property type="evidence" value="ECO:0007669"/>
    <property type="project" value="UniProtKB-KW"/>
</dbReference>
<keyword evidence="5" id="KW-0443">Lipid metabolism</keyword>
<dbReference type="SMART" id="SM00195">
    <property type="entry name" value="DSPc"/>
    <property type="match status" value="1"/>
</dbReference>
<dbReference type="InterPro" id="IPR016130">
    <property type="entry name" value="Tyr_Pase_AS"/>
</dbReference>
<comment type="caution">
    <text evidence="11">The sequence shown here is derived from an EMBL/GenBank/DDBJ whole genome shotgun (WGS) entry which is preliminary data.</text>
</comment>
<dbReference type="InterPro" id="IPR020422">
    <property type="entry name" value="TYR_PHOSPHATASE_DUAL_dom"/>
</dbReference>
<evidence type="ECO:0000313" key="11">
    <source>
        <dbReference type="EMBL" id="KAJ3649812.1"/>
    </source>
</evidence>
<evidence type="ECO:0000256" key="6">
    <source>
        <dbReference type="ARBA" id="ARBA00023209"/>
    </source>
</evidence>
<dbReference type="PROSITE" id="PS50056">
    <property type="entry name" value="TYR_PHOSPHATASE_2"/>
    <property type="match status" value="1"/>
</dbReference>
<proteinExistence type="predicted"/>
<dbReference type="PANTHER" id="PTHR46712">
    <property type="entry name" value="PHOSPHATIDYLGLYCEROPHOSPHATASE AND PROTEIN-TYROSINE PHOSPHATASE 1"/>
    <property type="match status" value="1"/>
</dbReference>
<accession>A0AA38I8U2</accession>
<evidence type="ECO:0000256" key="8">
    <source>
        <dbReference type="ARBA" id="ARBA00025707"/>
    </source>
</evidence>
<feature type="domain" description="Tyrosine-protein phosphatase" evidence="9">
    <location>
        <begin position="30"/>
        <end position="218"/>
    </location>
</feature>
<evidence type="ECO:0000256" key="1">
    <source>
        <dbReference type="ARBA" id="ARBA00005189"/>
    </source>
</evidence>
<keyword evidence="12" id="KW-1185">Reference proteome</keyword>
<keyword evidence="2" id="KW-0444">Lipid biosynthesis</keyword>
<evidence type="ECO:0000259" key="9">
    <source>
        <dbReference type="PROSITE" id="PS50054"/>
    </source>
</evidence>
<evidence type="ECO:0000259" key="10">
    <source>
        <dbReference type="PROSITE" id="PS50056"/>
    </source>
</evidence>
<evidence type="ECO:0000256" key="4">
    <source>
        <dbReference type="ARBA" id="ARBA00022912"/>
    </source>
</evidence>
<dbReference type="Pfam" id="PF00782">
    <property type="entry name" value="DSPc"/>
    <property type="match status" value="1"/>
</dbReference>
<dbReference type="Gene3D" id="3.90.190.10">
    <property type="entry name" value="Protein tyrosine phosphatase superfamily"/>
    <property type="match status" value="1"/>
</dbReference>